<evidence type="ECO:0000313" key="2">
    <source>
        <dbReference type="Proteomes" id="UP000563426"/>
    </source>
</evidence>
<dbReference type="RefSeq" id="WP_171436238.1">
    <property type="nucleotide sequence ID" value="NZ_JABFJV010000114.1"/>
</dbReference>
<gene>
    <name evidence="1" type="ORF">HMI49_20275</name>
</gene>
<comment type="caution">
    <text evidence="1">The sequence shown here is derived from an EMBL/GenBank/DDBJ whole genome shotgun (WGS) entry which is preliminary data.</text>
</comment>
<accession>A0A7Y4NT99</accession>
<organism evidence="1 2">
    <name type="scientific">Corallococcus exercitus</name>
    <dbReference type="NCBI Taxonomy" id="2316736"/>
    <lineage>
        <taxon>Bacteria</taxon>
        <taxon>Pseudomonadati</taxon>
        <taxon>Myxococcota</taxon>
        <taxon>Myxococcia</taxon>
        <taxon>Myxococcales</taxon>
        <taxon>Cystobacterineae</taxon>
        <taxon>Myxococcaceae</taxon>
        <taxon>Corallococcus</taxon>
    </lineage>
</organism>
<name>A0A7Y4NT99_9BACT</name>
<evidence type="ECO:0000313" key="1">
    <source>
        <dbReference type="EMBL" id="NOK35541.1"/>
    </source>
</evidence>
<keyword evidence="2" id="KW-1185">Reference proteome</keyword>
<dbReference type="AlphaFoldDB" id="A0A7Y4NT99"/>
<sequence length="92" mass="9977">MAEVFSWGRFDVDGRVAVLLLDRSVDVALKGLAMGAGRPPARYLGSSELRWRFLGGKRYATEMGSIQLFPEQDGTLRTADFASVGMGGDNAH</sequence>
<proteinExistence type="predicted"/>
<protein>
    <submittedName>
        <fullName evidence="1">Uncharacterized protein</fullName>
    </submittedName>
</protein>
<reference evidence="1 2" key="1">
    <citation type="submission" date="2020-05" db="EMBL/GenBank/DDBJ databases">
        <authorList>
            <person name="Whitworth D."/>
        </authorList>
    </citation>
    <scope>NUCLEOTIDE SEQUENCE [LARGE SCALE GENOMIC DNA]</scope>
    <source>
        <strain evidence="1 2">AB043B</strain>
    </source>
</reference>
<dbReference type="Proteomes" id="UP000563426">
    <property type="component" value="Unassembled WGS sequence"/>
</dbReference>
<dbReference type="EMBL" id="JABFJV010000114">
    <property type="protein sequence ID" value="NOK35541.1"/>
    <property type="molecule type" value="Genomic_DNA"/>
</dbReference>